<gene>
    <name evidence="3" type="ORF">HAX54_045222</name>
</gene>
<sequence>MRYTDGSSKKERSRMKENLDNTKTEVRLVTPEDGQRKPLAPLQLIQWMSGRGSAIMVLQGIPSGSRLPFFIQETETPPYLEGIVPMTTRKLTFSASSSEVKPTMMDVVSENRSQREGIQLQYFAPVLKDGVKIYLHDEGHYIFQFECDKDKAMVLSKGSFTFNYRVMILKQWEPNFKISSEPLQSIPVWMSQAFSDTLVIEDSSGDLMNQEWHSKARETKDGKDVREQAMNNESLVHVEGNVDNSVETGLTDMVVERQGTIPKTTRKQTMIIDTGQFAQDVDSVKRILKQNKFNALKKVSEKINGSVKEGRQPHPQPP</sequence>
<comment type="caution">
    <text evidence="3">The sequence shown here is derived from an EMBL/GenBank/DDBJ whole genome shotgun (WGS) entry which is preliminary data.</text>
</comment>
<dbReference type="EMBL" id="JACEIK010000007">
    <property type="protein sequence ID" value="MCD7446165.1"/>
    <property type="molecule type" value="Genomic_DNA"/>
</dbReference>
<name>A0ABS8RJF5_DATST</name>
<evidence type="ECO:0000256" key="1">
    <source>
        <dbReference type="SAM" id="MobiDB-lite"/>
    </source>
</evidence>
<dbReference type="InterPro" id="IPR025558">
    <property type="entry name" value="DUF4283"/>
</dbReference>
<feature type="region of interest" description="Disordered" evidence="1">
    <location>
        <begin position="1"/>
        <end position="21"/>
    </location>
</feature>
<dbReference type="Pfam" id="PF14111">
    <property type="entry name" value="DUF4283"/>
    <property type="match status" value="1"/>
</dbReference>
<feature type="compositionally biased region" description="Basic and acidic residues" evidence="1">
    <location>
        <begin position="7"/>
        <end position="21"/>
    </location>
</feature>
<dbReference type="PANTHER" id="PTHR33233">
    <property type="entry name" value="ENDONUCLEASE/EXONUCLEASE/PHOSPHATASE"/>
    <property type="match status" value="1"/>
</dbReference>
<feature type="region of interest" description="Disordered" evidence="1">
    <location>
        <begin position="299"/>
        <end position="318"/>
    </location>
</feature>
<protein>
    <recommendedName>
        <fullName evidence="2">DUF4283 domain-containing protein</fullName>
    </recommendedName>
</protein>
<accession>A0ABS8RJF5</accession>
<feature type="domain" description="DUF4283" evidence="2">
    <location>
        <begin position="128"/>
        <end position="178"/>
    </location>
</feature>
<dbReference type="Proteomes" id="UP000823775">
    <property type="component" value="Unassembled WGS sequence"/>
</dbReference>
<dbReference type="PANTHER" id="PTHR33233:SF17">
    <property type="entry name" value="DUF4283 DOMAIN-CONTAINING PROTEIN"/>
    <property type="match status" value="1"/>
</dbReference>
<proteinExistence type="predicted"/>
<reference evidence="3 4" key="1">
    <citation type="journal article" date="2021" name="BMC Genomics">
        <title>Datura genome reveals duplications of psychoactive alkaloid biosynthetic genes and high mutation rate following tissue culture.</title>
        <authorList>
            <person name="Rajewski A."/>
            <person name="Carter-House D."/>
            <person name="Stajich J."/>
            <person name="Litt A."/>
        </authorList>
    </citation>
    <scope>NUCLEOTIDE SEQUENCE [LARGE SCALE GENOMIC DNA]</scope>
    <source>
        <strain evidence="3">AR-01</strain>
    </source>
</reference>
<keyword evidence="4" id="KW-1185">Reference proteome</keyword>
<evidence type="ECO:0000259" key="2">
    <source>
        <dbReference type="Pfam" id="PF14111"/>
    </source>
</evidence>
<evidence type="ECO:0000313" key="3">
    <source>
        <dbReference type="EMBL" id="MCD7446165.1"/>
    </source>
</evidence>
<organism evidence="3 4">
    <name type="scientific">Datura stramonium</name>
    <name type="common">Jimsonweed</name>
    <name type="synonym">Common thornapple</name>
    <dbReference type="NCBI Taxonomy" id="4076"/>
    <lineage>
        <taxon>Eukaryota</taxon>
        <taxon>Viridiplantae</taxon>
        <taxon>Streptophyta</taxon>
        <taxon>Embryophyta</taxon>
        <taxon>Tracheophyta</taxon>
        <taxon>Spermatophyta</taxon>
        <taxon>Magnoliopsida</taxon>
        <taxon>eudicotyledons</taxon>
        <taxon>Gunneridae</taxon>
        <taxon>Pentapetalae</taxon>
        <taxon>asterids</taxon>
        <taxon>lamiids</taxon>
        <taxon>Solanales</taxon>
        <taxon>Solanaceae</taxon>
        <taxon>Solanoideae</taxon>
        <taxon>Datureae</taxon>
        <taxon>Datura</taxon>
    </lineage>
</organism>
<evidence type="ECO:0000313" key="4">
    <source>
        <dbReference type="Proteomes" id="UP000823775"/>
    </source>
</evidence>